<dbReference type="GO" id="GO:0006508">
    <property type="term" value="P:proteolysis"/>
    <property type="evidence" value="ECO:0007669"/>
    <property type="project" value="UniProtKB-KW"/>
</dbReference>
<dbReference type="SUPFAM" id="SSF144091">
    <property type="entry name" value="Rhomboid-like"/>
    <property type="match status" value="1"/>
</dbReference>
<evidence type="ECO:0000313" key="11">
    <source>
        <dbReference type="Proteomes" id="UP001597187"/>
    </source>
</evidence>
<gene>
    <name evidence="10" type="ORF">ACFSBT_00120</name>
</gene>
<dbReference type="EMBL" id="JBHUDC010000001">
    <property type="protein sequence ID" value="MFD1511681.1"/>
    <property type="molecule type" value="Genomic_DNA"/>
</dbReference>
<feature type="domain" description="Peptidase S54 rhomboid" evidence="9">
    <location>
        <begin position="50"/>
        <end position="186"/>
    </location>
</feature>
<dbReference type="Pfam" id="PF01694">
    <property type="entry name" value="Rhomboid"/>
    <property type="match status" value="1"/>
</dbReference>
<feature type="transmembrane region" description="Helical" evidence="8">
    <location>
        <begin position="146"/>
        <end position="164"/>
    </location>
</feature>
<protein>
    <submittedName>
        <fullName evidence="10">Rhomboid family intramembrane serine protease</fullName>
        <ecNumber evidence="10">3.4.21.-</ecNumber>
    </submittedName>
</protein>
<comment type="similarity">
    <text evidence="2">Belongs to the peptidase S54 family.</text>
</comment>
<dbReference type="Gene3D" id="1.20.1540.10">
    <property type="entry name" value="Rhomboid-like"/>
    <property type="match status" value="1"/>
</dbReference>
<evidence type="ECO:0000256" key="8">
    <source>
        <dbReference type="SAM" id="Phobius"/>
    </source>
</evidence>
<accession>A0ABD6AQS1</accession>
<evidence type="ECO:0000256" key="2">
    <source>
        <dbReference type="ARBA" id="ARBA00009045"/>
    </source>
</evidence>
<keyword evidence="11" id="KW-1185">Reference proteome</keyword>
<dbReference type="GO" id="GO:0016020">
    <property type="term" value="C:membrane"/>
    <property type="evidence" value="ECO:0007669"/>
    <property type="project" value="UniProtKB-SubCell"/>
</dbReference>
<dbReference type="PANTHER" id="PTHR43066">
    <property type="entry name" value="RHOMBOID-RELATED PROTEIN"/>
    <property type="match status" value="1"/>
</dbReference>
<keyword evidence="3 10" id="KW-0645">Protease</keyword>
<evidence type="ECO:0000256" key="3">
    <source>
        <dbReference type="ARBA" id="ARBA00022670"/>
    </source>
</evidence>
<dbReference type="RefSeq" id="WP_250871670.1">
    <property type="nucleotide sequence ID" value="NZ_JALXFV010000001.1"/>
</dbReference>
<dbReference type="AlphaFoldDB" id="A0ABD6AQS1"/>
<evidence type="ECO:0000256" key="5">
    <source>
        <dbReference type="ARBA" id="ARBA00022801"/>
    </source>
</evidence>
<comment type="subcellular location">
    <subcellularLocation>
        <location evidence="1">Membrane</location>
        <topology evidence="1">Multi-pass membrane protein</topology>
    </subcellularLocation>
</comment>
<feature type="transmembrane region" description="Helical" evidence="8">
    <location>
        <begin position="63"/>
        <end position="81"/>
    </location>
</feature>
<keyword evidence="6 8" id="KW-1133">Transmembrane helix</keyword>
<evidence type="ECO:0000313" key="10">
    <source>
        <dbReference type="EMBL" id="MFD1511681.1"/>
    </source>
</evidence>
<name>A0ABD6AQS1_9EURY</name>
<feature type="transmembrane region" description="Helical" evidence="8">
    <location>
        <begin position="114"/>
        <end position="134"/>
    </location>
</feature>
<evidence type="ECO:0000256" key="1">
    <source>
        <dbReference type="ARBA" id="ARBA00004141"/>
    </source>
</evidence>
<evidence type="ECO:0000256" key="7">
    <source>
        <dbReference type="ARBA" id="ARBA00023136"/>
    </source>
</evidence>
<dbReference type="GO" id="GO:0008233">
    <property type="term" value="F:peptidase activity"/>
    <property type="evidence" value="ECO:0007669"/>
    <property type="project" value="UniProtKB-KW"/>
</dbReference>
<dbReference type="EC" id="3.4.21.-" evidence="10"/>
<feature type="transmembrane region" description="Helical" evidence="8">
    <location>
        <begin position="88"/>
        <end position="108"/>
    </location>
</feature>
<comment type="caution">
    <text evidence="10">The sequence shown here is derived from an EMBL/GenBank/DDBJ whole genome shotgun (WGS) entry which is preliminary data.</text>
</comment>
<dbReference type="Proteomes" id="UP001597187">
    <property type="component" value="Unassembled WGS sequence"/>
</dbReference>
<keyword evidence="4 8" id="KW-0812">Transmembrane</keyword>
<feature type="transmembrane region" description="Helical" evidence="8">
    <location>
        <begin position="21"/>
        <end position="43"/>
    </location>
</feature>
<evidence type="ECO:0000256" key="4">
    <source>
        <dbReference type="ARBA" id="ARBA00022692"/>
    </source>
</evidence>
<keyword evidence="7 8" id="KW-0472">Membrane</keyword>
<dbReference type="PANTHER" id="PTHR43066:SF1">
    <property type="entry name" value="RHOMBOID PROTEIN 2"/>
    <property type="match status" value="1"/>
</dbReference>
<evidence type="ECO:0000259" key="9">
    <source>
        <dbReference type="Pfam" id="PF01694"/>
    </source>
</evidence>
<keyword evidence="5 10" id="KW-0378">Hydrolase</keyword>
<organism evidence="10 11">
    <name type="scientific">Halomarina rubra</name>
    <dbReference type="NCBI Taxonomy" id="2071873"/>
    <lineage>
        <taxon>Archaea</taxon>
        <taxon>Methanobacteriati</taxon>
        <taxon>Methanobacteriota</taxon>
        <taxon>Stenosarchaea group</taxon>
        <taxon>Halobacteria</taxon>
        <taxon>Halobacteriales</taxon>
        <taxon>Natronomonadaceae</taxon>
        <taxon>Halomarina</taxon>
    </lineage>
</organism>
<evidence type="ECO:0000256" key="6">
    <source>
        <dbReference type="ARBA" id="ARBA00022989"/>
    </source>
</evidence>
<sequence>MGRLSSSPTIQTLALMSVVTLLYWTLEAVVSFFALSAAPLFALGPTFPATPWTLVTSVYTHAGPAHFVGNAVTLLFVGLLLERSTTTARYHTFFLVTGILAGLTQVMLSDSSVVGASGAIFALIGYVVTANPISEVAFSRLRLTRGVQLVVFALLALLVTALTGAPGVALAAHFAGFLLGLVAGRLHVLEPSSPRSERSRTEEYRV</sequence>
<reference evidence="10 11" key="1">
    <citation type="journal article" date="2019" name="Int. J. Syst. Evol. Microbiol.">
        <title>The Global Catalogue of Microorganisms (GCM) 10K type strain sequencing project: providing services to taxonomists for standard genome sequencing and annotation.</title>
        <authorList>
            <consortium name="The Broad Institute Genomics Platform"/>
            <consortium name="The Broad Institute Genome Sequencing Center for Infectious Disease"/>
            <person name="Wu L."/>
            <person name="Ma J."/>
        </authorList>
    </citation>
    <scope>NUCLEOTIDE SEQUENCE [LARGE SCALE GENOMIC DNA]</scope>
    <source>
        <strain evidence="10 11">CGMCC 1.12563</strain>
    </source>
</reference>
<dbReference type="InterPro" id="IPR035952">
    <property type="entry name" value="Rhomboid-like_sf"/>
</dbReference>
<proteinExistence type="inferred from homology"/>
<dbReference type="InterPro" id="IPR022764">
    <property type="entry name" value="Peptidase_S54_rhomboid_dom"/>
</dbReference>